<evidence type="ECO:0000313" key="4">
    <source>
        <dbReference type="Proteomes" id="UP000191418"/>
    </source>
</evidence>
<dbReference type="STRING" id="64969.SAMN02745127_01882"/>
<protein>
    <recommendedName>
        <fullName evidence="2">Solute-binding protein family 3/N-terminal domain-containing protein</fullName>
    </recommendedName>
</protein>
<evidence type="ECO:0000313" key="3">
    <source>
        <dbReference type="EMBL" id="OPX56391.1"/>
    </source>
</evidence>
<sequence>MSRLWFKGNIVLTLVLASILTATQTSADEVSPPTMRFCYENQEYRPFLVATDDHKTRLGHNGALPDLVIETTRSLGIQAEFVNYPWKRCIALLQSGEVDGIFAAIWQKEREEWGVFPKRNNQADERYSLWRVQYDIYTSKNSLLSWDGTAFSNIKSGVSAPLGYIAEQKLKQMGVLSRNSYVPSEGLRVVALNRLDGFVVESNIGDHIVISQAIQADIKKLSIPFMVADWYLPLSHQWVKAHPKLAQAFWNKLAEVRAQKAEVLHKQYALIQ</sequence>
<dbReference type="AlphaFoldDB" id="A0A1T4QIF9"/>
<dbReference type="OrthoDB" id="6118698at2"/>
<keyword evidence="4" id="KW-1185">Reference proteome</keyword>
<proteinExistence type="predicted"/>
<feature type="signal peptide" evidence="1">
    <location>
        <begin position="1"/>
        <end position="27"/>
    </location>
</feature>
<reference evidence="3 4" key="1">
    <citation type="submission" date="2017-01" db="EMBL/GenBank/DDBJ databases">
        <title>Genome Sequencing of a Marine Spirillum, Oceanospirillum multiglobuliferum ATCC 33336, from Japan.</title>
        <authorList>
            <person name="Carney J.G."/>
            <person name="Trachtenberg A.M."/>
            <person name="Rheaume B.A."/>
            <person name="Linnane J.D."/>
            <person name="Pitts N.L."/>
            <person name="Mykles D.L."/>
            <person name="Maclea K.S."/>
        </authorList>
    </citation>
    <scope>NUCLEOTIDE SEQUENCE [LARGE SCALE GENOMIC DNA]</scope>
    <source>
        <strain evidence="3 4">ATCC 33336</strain>
    </source>
</reference>
<dbReference type="SUPFAM" id="SSF53850">
    <property type="entry name" value="Periplasmic binding protein-like II"/>
    <property type="match status" value="1"/>
</dbReference>
<feature type="chain" id="PRO_5012752539" description="Solute-binding protein family 3/N-terminal domain-containing protein" evidence="1">
    <location>
        <begin position="28"/>
        <end position="272"/>
    </location>
</feature>
<organism evidence="3 4">
    <name type="scientific">Oceanospirillum multiglobuliferum</name>
    <dbReference type="NCBI Taxonomy" id="64969"/>
    <lineage>
        <taxon>Bacteria</taxon>
        <taxon>Pseudomonadati</taxon>
        <taxon>Pseudomonadota</taxon>
        <taxon>Gammaproteobacteria</taxon>
        <taxon>Oceanospirillales</taxon>
        <taxon>Oceanospirillaceae</taxon>
        <taxon>Oceanospirillum</taxon>
    </lineage>
</organism>
<keyword evidence="1" id="KW-0732">Signal</keyword>
<dbReference type="EMBL" id="MTSM01000003">
    <property type="protein sequence ID" value="OPX56391.1"/>
    <property type="molecule type" value="Genomic_DNA"/>
</dbReference>
<dbReference type="InterPro" id="IPR001638">
    <property type="entry name" value="Solute-binding_3/MltF_N"/>
</dbReference>
<name>A0A1T4QIF9_9GAMM</name>
<evidence type="ECO:0000256" key="1">
    <source>
        <dbReference type="SAM" id="SignalP"/>
    </source>
</evidence>
<comment type="caution">
    <text evidence="3">The sequence shown here is derived from an EMBL/GenBank/DDBJ whole genome shotgun (WGS) entry which is preliminary data.</text>
</comment>
<gene>
    <name evidence="3" type="ORF">BTE48_02880</name>
</gene>
<dbReference type="Pfam" id="PF00497">
    <property type="entry name" value="SBP_bac_3"/>
    <property type="match status" value="1"/>
</dbReference>
<feature type="domain" description="Solute-binding protein family 3/N-terminal" evidence="2">
    <location>
        <begin position="42"/>
        <end position="119"/>
    </location>
</feature>
<dbReference type="Proteomes" id="UP000191418">
    <property type="component" value="Unassembled WGS sequence"/>
</dbReference>
<evidence type="ECO:0000259" key="2">
    <source>
        <dbReference type="Pfam" id="PF00497"/>
    </source>
</evidence>
<accession>A0A1T4QIF9</accession>
<dbReference type="Gene3D" id="3.40.190.10">
    <property type="entry name" value="Periplasmic binding protein-like II"/>
    <property type="match status" value="2"/>
</dbReference>
<dbReference type="RefSeq" id="WP_078745479.1">
    <property type="nucleotide sequence ID" value="NZ_FUXG01000012.1"/>
</dbReference>